<name>A0A7S9PYP5_9SPHI</name>
<sequence>MKAIYLFFAFCLAVVNLEAQVRAFIAVVKTAEGKKKGVLHKVDSANVFLQSSDGLVAVAIPTIEKVQIRPLKKNFEGVDLIKIGSEEEYTINSRGERVDKWGKEAPSPEEELGVTFFSIIATAIANGLAAPIHAINPNLAKFKFDGDVLSNKIKLEKLSYYSIYYQANPNILAELKQIKEISNQFKP</sequence>
<accession>A0A7S9PYP5</accession>
<keyword evidence="1" id="KW-0732">Signal</keyword>
<protein>
    <submittedName>
        <fullName evidence="2">Uncharacterized protein</fullName>
    </submittedName>
</protein>
<feature type="chain" id="PRO_5032607223" evidence="1">
    <location>
        <begin position="20"/>
        <end position="187"/>
    </location>
</feature>
<keyword evidence="3" id="KW-1185">Reference proteome</keyword>
<organism evidence="2 3">
    <name type="scientific">Pedobacter endophyticus</name>
    <dbReference type="NCBI Taxonomy" id="2789740"/>
    <lineage>
        <taxon>Bacteria</taxon>
        <taxon>Pseudomonadati</taxon>
        <taxon>Bacteroidota</taxon>
        <taxon>Sphingobacteriia</taxon>
        <taxon>Sphingobacteriales</taxon>
        <taxon>Sphingobacteriaceae</taxon>
        <taxon>Pedobacter</taxon>
    </lineage>
</organism>
<gene>
    <name evidence="2" type="ORF">IZT61_22025</name>
</gene>
<reference evidence="2 3" key="1">
    <citation type="submission" date="2020-11" db="EMBL/GenBank/DDBJ databases">
        <title>Pedobacter endophytica, an endophytic bacteria isolated form Carex pumila.</title>
        <authorList>
            <person name="Peng Y."/>
            <person name="Jiang L."/>
            <person name="Lee J."/>
        </authorList>
    </citation>
    <scope>NUCLEOTIDE SEQUENCE [LARGE SCALE GENOMIC DNA]</scope>
    <source>
        <strain evidence="2 3">JBR3-12</strain>
    </source>
</reference>
<dbReference type="KEGG" id="pex:IZT61_22025"/>
<evidence type="ECO:0000256" key="1">
    <source>
        <dbReference type="SAM" id="SignalP"/>
    </source>
</evidence>
<proteinExistence type="predicted"/>
<dbReference type="AlphaFoldDB" id="A0A7S9PYP5"/>
<feature type="signal peptide" evidence="1">
    <location>
        <begin position="1"/>
        <end position="19"/>
    </location>
</feature>
<dbReference type="EMBL" id="CP064939">
    <property type="protein sequence ID" value="QPH39678.1"/>
    <property type="molecule type" value="Genomic_DNA"/>
</dbReference>
<dbReference type="Proteomes" id="UP000594759">
    <property type="component" value="Chromosome"/>
</dbReference>
<evidence type="ECO:0000313" key="3">
    <source>
        <dbReference type="Proteomes" id="UP000594759"/>
    </source>
</evidence>
<evidence type="ECO:0000313" key="2">
    <source>
        <dbReference type="EMBL" id="QPH39678.1"/>
    </source>
</evidence>
<dbReference type="RefSeq" id="WP_196099144.1">
    <property type="nucleotide sequence ID" value="NZ_CP064939.1"/>
</dbReference>